<dbReference type="Gene3D" id="1.20.1250.20">
    <property type="entry name" value="MFS general substrate transporter like domains"/>
    <property type="match status" value="1"/>
</dbReference>
<evidence type="ECO:0000313" key="8">
    <source>
        <dbReference type="RefSeq" id="XP_005103413.2"/>
    </source>
</evidence>
<feature type="transmembrane region" description="Helical" evidence="5">
    <location>
        <begin position="21"/>
        <end position="42"/>
    </location>
</feature>
<sequence>MSGRLDGLETLLSSLGERGRYQMSMLILLSCTYILLVFNHVVMAFHGMGVPHSCVPGNLSVTEEVNATFTLTGAQGYSQLLSIESHKCSSVEHFSDGHNLTTFCEAGQFVYHPKNAEKTIVSDFDLVCSNKDLSSLATTIYFAGVMLGGLVFGDLADRLGRLPVLLGTLYMSVVLGVATAFSVNYVMFVVLRFAQGVLMQGMQTSAYTMVMELFVARLRPMAGSVIESFFGVSVMLLAGLAYALQDWRHLQLAVSIPGVLAVFYVCVVPESLRWLLMKGKFEKAEALIRKICQKNQVAFPAAEWQKLKEETSMKLDLGSEQKEHTMIDLVKTSQLRKRSFALLFIWLTISTTYYGLTFKMTVFKWNKYMTFFIGGAVESVCYILSLPVMRYFGRKKPLLVCLLCACVTCLAAGLLNDHSSGLTYLIIALALAGRCATAFLFAIIFVFSSELFPTLIRNIGMGFCCFWARLGGVLAPQVNQWAKTVVGFDAIIIFGVLAGIAAVCVLVLPETHNCLLPDALHDVTEGHVLNKKDKDLMEEDAVALQSMTNHQMS</sequence>
<dbReference type="InterPro" id="IPR005828">
    <property type="entry name" value="MFS_sugar_transport-like"/>
</dbReference>
<feature type="transmembrane region" description="Helical" evidence="5">
    <location>
        <begin position="422"/>
        <end position="447"/>
    </location>
</feature>
<feature type="domain" description="Major facilitator superfamily (MFS) profile" evidence="6">
    <location>
        <begin position="85"/>
        <end position="513"/>
    </location>
</feature>
<dbReference type="PROSITE" id="PS50850">
    <property type="entry name" value="MFS"/>
    <property type="match status" value="1"/>
</dbReference>
<feature type="transmembrane region" description="Helical" evidence="5">
    <location>
        <begin position="459"/>
        <end position="478"/>
    </location>
</feature>
<proteinExistence type="predicted"/>
<reference evidence="8" key="1">
    <citation type="submission" date="2025-08" db="UniProtKB">
        <authorList>
            <consortium name="RefSeq"/>
        </authorList>
    </citation>
    <scope>IDENTIFICATION</scope>
</reference>
<keyword evidence="7" id="KW-1185">Reference proteome</keyword>
<protein>
    <submittedName>
        <fullName evidence="8">Organic cation transporter protein</fullName>
    </submittedName>
</protein>
<dbReference type="RefSeq" id="XP_005103413.2">
    <property type="nucleotide sequence ID" value="XM_005103356.3"/>
</dbReference>
<feature type="transmembrane region" description="Helical" evidence="5">
    <location>
        <begin position="250"/>
        <end position="268"/>
    </location>
</feature>
<feature type="transmembrane region" description="Helical" evidence="5">
    <location>
        <begin position="490"/>
        <end position="508"/>
    </location>
</feature>
<evidence type="ECO:0000259" key="6">
    <source>
        <dbReference type="PROSITE" id="PS50850"/>
    </source>
</evidence>
<dbReference type="GeneID" id="101849476"/>
<evidence type="ECO:0000256" key="2">
    <source>
        <dbReference type="ARBA" id="ARBA00022692"/>
    </source>
</evidence>
<keyword evidence="2 5" id="KW-0812">Transmembrane</keyword>
<dbReference type="Pfam" id="PF00083">
    <property type="entry name" value="Sugar_tr"/>
    <property type="match status" value="1"/>
</dbReference>
<evidence type="ECO:0000256" key="5">
    <source>
        <dbReference type="SAM" id="Phobius"/>
    </source>
</evidence>
<gene>
    <name evidence="8" type="primary">LOC101849476</name>
</gene>
<organism evidence="7 8">
    <name type="scientific">Aplysia californica</name>
    <name type="common">California sea hare</name>
    <dbReference type="NCBI Taxonomy" id="6500"/>
    <lineage>
        <taxon>Eukaryota</taxon>
        <taxon>Metazoa</taxon>
        <taxon>Spiralia</taxon>
        <taxon>Lophotrochozoa</taxon>
        <taxon>Mollusca</taxon>
        <taxon>Gastropoda</taxon>
        <taxon>Heterobranchia</taxon>
        <taxon>Euthyneura</taxon>
        <taxon>Tectipleura</taxon>
        <taxon>Aplysiida</taxon>
        <taxon>Aplysioidea</taxon>
        <taxon>Aplysiidae</taxon>
        <taxon>Aplysia</taxon>
    </lineage>
</organism>
<comment type="subcellular location">
    <subcellularLocation>
        <location evidence="1">Membrane</location>
        <topology evidence="1">Multi-pass membrane protein</topology>
    </subcellularLocation>
</comment>
<evidence type="ECO:0000256" key="4">
    <source>
        <dbReference type="ARBA" id="ARBA00023136"/>
    </source>
</evidence>
<dbReference type="PROSITE" id="PS51257">
    <property type="entry name" value="PROKAR_LIPOPROTEIN"/>
    <property type="match status" value="1"/>
</dbReference>
<accession>A0ABM0JWU8</accession>
<evidence type="ECO:0000256" key="1">
    <source>
        <dbReference type="ARBA" id="ARBA00004141"/>
    </source>
</evidence>
<name>A0ABM0JWU8_APLCA</name>
<feature type="transmembrane region" description="Helical" evidence="5">
    <location>
        <begin position="339"/>
        <end position="356"/>
    </location>
</feature>
<evidence type="ECO:0000256" key="3">
    <source>
        <dbReference type="ARBA" id="ARBA00022989"/>
    </source>
</evidence>
<dbReference type="PANTHER" id="PTHR24064">
    <property type="entry name" value="SOLUTE CARRIER FAMILY 22 MEMBER"/>
    <property type="match status" value="1"/>
</dbReference>
<feature type="transmembrane region" description="Helical" evidence="5">
    <location>
        <begin position="368"/>
        <end position="386"/>
    </location>
</feature>
<dbReference type="InterPro" id="IPR020846">
    <property type="entry name" value="MFS_dom"/>
</dbReference>
<dbReference type="InterPro" id="IPR036259">
    <property type="entry name" value="MFS_trans_sf"/>
</dbReference>
<evidence type="ECO:0000313" key="7">
    <source>
        <dbReference type="Proteomes" id="UP000694888"/>
    </source>
</evidence>
<keyword evidence="3 5" id="KW-1133">Transmembrane helix</keyword>
<feature type="transmembrane region" description="Helical" evidence="5">
    <location>
        <begin position="164"/>
        <end position="191"/>
    </location>
</feature>
<dbReference type="SUPFAM" id="SSF103473">
    <property type="entry name" value="MFS general substrate transporter"/>
    <property type="match status" value="1"/>
</dbReference>
<feature type="transmembrane region" description="Helical" evidence="5">
    <location>
        <begin position="133"/>
        <end position="152"/>
    </location>
</feature>
<dbReference type="CDD" id="cd17317">
    <property type="entry name" value="MFS_SLC22"/>
    <property type="match status" value="1"/>
</dbReference>
<feature type="transmembrane region" description="Helical" evidence="5">
    <location>
        <begin position="398"/>
        <end position="416"/>
    </location>
</feature>
<keyword evidence="4 5" id="KW-0472">Membrane</keyword>
<dbReference type="Proteomes" id="UP000694888">
    <property type="component" value="Unplaced"/>
</dbReference>
<feature type="transmembrane region" description="Helical" evidence="5">
    <location>
        <begin position="225"/>
        <end position="244"/>
    </location>
</feature>